<proteinExistence type="predicted"/>
<dbReference type="PANTHER" id="PTHR38119:SF1">
    <property type="entry name" value="BTB DOMAIN-CONTAINING PROTEIN"/>
    <property type="match status" value="1"/>
</dbReference>
<dbReference type="STRING" id="341663.Q0CQA2"/>
<dbReference type="Proteomes" id="UP000007963">
    <property type="component" value="Unassembled WGS sequence"/>
</dbReference>
<reference evidence="3" key="1">
    <citation type="submission" date="2005-09" db="EMBL/GenBank/DDBJ databases">
        <title>Annotation of the Aspergillus terreus NIH2624 genome.</title>
        <authorList>
            <person name="Birren B.W."/>
            <person name="Lander E.S."/>
            <person name="Galagan J.E."/>
            <person name="Nusbaum C."/>
            <person name="Devon K."/>
            <person name="Henn M."/>
            <person name="Ma L.-J."/>
            <person name="Jaffe D.B."/>
            <person name="Butler J."/>
            <person name="Alvarez P."/>
            <person name="Gnerre S."/>
            <person name="Grabherr M."/>
            <person name="Kleber M."/>
            <person name="Mauceli E.W."/>
            <person name="Brockman W."/>
            <person name="Rounsley S."/>
            <person name="Young S.K."/>
            <person name="LaButti K."/>
            <person name="Pushparaj V."/>
            <person name="DeCaprio D."/>
            <person name="Crawford M."/>
            <person name="Koehrsen M."/>
            <person name="Engels R."/>
            <person name="Montgomery P."/>
            <person name="Pearson M."/>
            <person name="Howarth C."/>
            <person name="Larson L."/>
            <person name="Luoma S."/>
            <person name="White J."/>
            <person name="Alvarado L."/>
            <person name="Kodira C.D."/>
            <person name="Zeng Q."/>
            <person name="Oleary S."/>
            <person name="Yandava C."/>
            <person name="Denning D.W."/>
            <person name="Nierman W.C."/>
            <person name="Milne T."/>
            <person name="Madden K."/>
        </authorList>
    </citation>
    <scope>NUCLEOTIDE SEQUENCE [LARGE SCALE GENOMIC DNA]</scope>
    <source>
        <strain evidence="3">NIH 2624 / FGSC A1156</strain>
    </source>
</reference>
<feature type="compositionally biased region" description="Polar residues" evidence="1">
    <location>
        <begin position="106"/>
        <end position="121"/>
    </location>
</feature>
<dbReference type="VEuPathDB" id="FungiDB:ATEG_04132"/>
<dbReference type="AlphaFoldDB" id="Q0CQA2"/>
<gene>
    <name evidence="2" type="ORF">ATEG_04132</name>
</gene>
<dbReference type="eggNOG" id="ENOG502RPQ7">
    <property type="taxonomic scope" value="Eukaryota"/>
</dbReference>
<feature type="region of interest" description="Disordered" evidence="1">
    <location>
        <begin position="209"/>
        <end position="253"/>
    </location>
</feature>
<feature type="region of interest" description="Disordered" evidence="1">
    <location>
        <begin position="1"/>
        <end position="38"/>
    </location>
</feature>
<dbReference type="RefSeq" id="XP_001213310.1">
    <property type="nucleotide sequence ID" value="XM_001213310.1"/>
</dbReference>
<dbReference type="HOGENOM" id="CLU_771539_0_0_1"/>
<dbReference type="OrthoDB" id="5280838at2759"/>
<protein>
    <recommendedName>
        <fullName evidence="4">BTB domain-containing protein</fullName>
    </recommendedName>
</protein>
<feature type="region of interest" description="Disordered" evidence="1">
    <location>
        <begin position="77"/>
        <end position="129"/>
    </location>
</feature>
<evidence type="ECO:0000313" key="3">
    <source>
        <dbReference type="Proteomes" id="UP000007963"/>
    </source>
</evidence>
<dbReference type="PANTHER" id="PTHR38119">
    <property type="entry name" value="BTB DOMAIN-CONTAINING PROTEIN-RELATED"/>
    <property type="match status" value="1"/>
</dbReference>
<name>Q0CQA2_ASPTN</name>
<feature type="compositionally biased region" description="Basic residues" evidence="1">
    <location>
        <begin position="11"/>
        <end position="28"/>
    </location>
</feature>
<organism evidence="2 3">
    <name type="scientific">Aspergillus terreus (strain NIH 2624 / FGSC A1156)</name>
    <dbReference type="NCBI Taxonomy" id="341663"/>
    <lineage>
        <taxon>Eukaryota</taxon>
        <taxon>Fungi</taxon>
        <taxon>Dikarya</taxon>
        <taxon>Ascomycota</taxon>
        <taxon>Pezizomycotina</taxon>
        <taxon>Eurotiomycetes</taxon>
        <taxon>Eurotiomycetidae</taxon>
        <taxon>Eurotiales</taxon>
        <taxon>Aspergillaceae</taxon>
        <taxon>Aspergillus</taxon>
        <taxon>Aspergillus subgen. Circumdati</taxon>
    </lineage>
</organism>
<dbReference type="GeneID" id="4318806"/>
<evidence type="ECO:0008006" key="4">
    <source>
        <dbReference type="Google" id="ProtNLM"/>
    </source>
</evidence>
<evidence type="ECO:0000256" key="1">
    <source>
        <dbReference type="SAM" id="MobiDB-lite"/>
    </source>
</evidence>
<evidence type="ECO:0000313" key="2">
    <source>
        <dbReference type="EMBL" id="EAU35934.1"/>
    </source>
</evidence>
<dbReference type="CDD" id="cd18186">
    <property type="entry name" value="BTB_POZ_ZBTB_KLHL-like"/>
    <property type="match status" value="1"/>
</dbReference>
<dbReference type="EMBL" id="CH476598">
    <property type="protein sequence ID" value="EAU35934.1"/>
    <property type="molecule type" value="Genomic_DNA"/>
</dbReference>
<sequence length="359" mass="39820">MPSAPPSSVSRHSHSSRRHRSSRSHHGGLAHQSQNDFPVFTHTGDVEIIIRAGSQEKRYLLHRLILAQCSGFFEASTQEEWSRQPPSRPSNHGPPDLAVLSRISEDNSSLSNGSTLAQSENGFGGLPLPPEKKRWRYELDWDSKAEDEEPMLVQKVDDLEDLKARVDYKVLCLTLTTSRGERVSPTNAYLDWLAVSLFRQWFVDSTTPPPPPILKNGAPTSATANSHHHSSSAGGSSGKPADSHSSRAPPSMAAPLSSAQVYRLIGSSSLQAYLPREELKRFLKVHPTPSSEALYTRDVLKRFERKMDEIKRLAREIVKPLMRNFLELDLKSGGGDVAGDTGLPYLTCIKVEDIDIPWS</sequence>
<accession>Q0CQA2</accession>